<dbReference type="InterPro" id="IPR018369">
    <property type="entry name" value="Chaprnonin_Cpn10_CS"/>
</dbReference>
<dbReference type="CDD" id="cd00320">
    <property type="entry name" value="cpn10"/>
    <property type="match status" value="1"/>
</dbReference>
<keyword evidence="2 6" id="KW-0143">Chaperone</keyword>
<accession>A9T2E1</accession>
<reference evidence="7 9" key="2">
    <citation type="journal article" date="2018" name="Plant J.">
        <title>The Physcomitrella patens chromosome-scale assembly reveals moss genome structure and evolution.</title>
        <authorList>
            <person name="Lang D."/>
            <person name="Ullrich K.K."/>
            <person name="Murat F."/>
            <person name="Fuchs J."/>
            <person name="Jenkins J."/>
            <person name="Haas F.B."/>
            <person name="Piednoel M."/>
            <person name="Gundlach H."/>
            <person name="Van Bel M."/>
            <person name="Meyberg R."/>
            <person name="Vives C."/>
            <person name="Morata J."/>
            <person name="Symeonidi A."/>
            <person name="Hiss M."/>
            <person name="Muchero W."/>
            <person name="Kamisugi Y."/>
            <person name="Saleh O."/>
            <person name="Blanc G."/>
            <person name="Decker E.L."/>
            <person name="van Gessel N."/>
            <person name="Grimwood J."/>
            <person name="Hayes R.D."/>
            <person name="Graham S.W."/>
            <person name="Gunter L.E."/>
            <person name="McDaniel S.F."/>
            <person name="Hoernstein S.N.W."/>
            <person name="Larsson A."/>
            <person name="Li F.W."/>
            <person name="Perroud P.F."/>
            <person name="Phillips J."/>
            <person name="Ranjan P."/>
            <person name="Rokshar D.S."/>
            <person name="Rothfels C.J."/>
            <person name="Schneider L."/>
            <person name="Shu S."/>
            <person name="Stevenson D.W."/>
            <person name="Thummler F."/>
            <person name="Tillich M."/>
            <person name="Villarreal Aguilar J.C."/>
            <person name="Widiez T."/>
            <person name="Wong G.K."/>
            <person name="Wymore A."/>
            <person name="Zhang Y."/>
            <person name="Zimmer A.D."/>
            <person name="Quatrano R.S."/>
            <person name="Mayer K.F.X."/>
            <person name="Goodstein D."/>
            <person name="Casacuberta J.M."/>
            <person name="Vandepoele K."/>
            <person name="Reski R."/>
            <person name="Cuming A.C."/>
            <person name="Tuskan G.A."/>
            <person name="Maumus F."/>
            <person name="Salse J."/>
            <person name="Schmutz J."/>
            <person name="Rensing S.A."/>
        </authorList>
    </citation>
    <scope>NUCLEOTIDE SEQUENCE [LARGE SCALE GENOMIC DNA]</scope>
    <source>
        <strain evidence="8 9">cv. Gransden 2004</strain>
    </source>
</reference>
<dbReference type="InterPro" id="IPR011032">
    <property type="entry name" value="GroES-like_sf"/>
</dbReference>
<dbReference type="eggNOG" id="KOG1641">
    <property type="taxonomic scope" value="Eukaryota"/>
</dbReference>
<reference evidence="7 9" key="1">
    <citation type="journal article" date="2008" name="Science">
        <title>The Physcomitrella genome reveals evolutionary insights into the conquest of land by plants.</title>
        <authorList>
            <person name="Rensing S."/>
            <person name="Lang D."/>
            <person name="Zimmer A."/>
            <person name="Terry A."/>
            <person name="Salamov A."/>
            <person name="Shapiro H."/>
            <person name="Nishiyama T."/>
            <person name="Perroud P.-F."/>
            <person name="Lindquist E."/>
            <person name="Kamisugi Y."/>
            <person name="Tanahashi T."/>
            <person name="Sakakibara K."/>
            <person name="Fujita T."/>
            <person name="Oishi K."/>
            <person name="Shin-I T."/>
            <person name="Kuroki Y."/>
            <person name="Toyoda A."/>
            <person name="Suzuki Y."/>
            <person name="Hashimoto A."/>
            <person name="Yamaguchi K."/>
            <person name="Sugano A."/>
            <person name="Kohara Y."/>
            <person name="Fujiyama A."/>
            <person name="Anterola A."/>
            <person name="Aoki S."/>
            <person name="Ashton N."/>
            <person name="Barbazuk W.B."/>
            <person name="Barker E."/>
            <person name="Bennetzen J."/>
            <person name="Bezanilla M."/>
            <person name="Blankenship R."/>
            <person name="Cho S.H."/>
            <person name="Dutcher S."/>
            <person name="Estelle M."/>
            <person name="Fawcett J.A."/>
            <person name="Gundlach H."/>
            <person name="Hanada K."/>
            <person name="Heyl A."/>
            <person name="Hicks K.A."/>
            <person name="Hugh J."/>
            <person name="Lohr M."/>
            <person name="Mayer K."/>
            <person name="Melkozernov A."/>
            <person name="Murata T."/>
            <person name="Nelson D."/>
            <person name="Pils B."/>
            <person name="Prigge M."/>
            <person name="Reiss B."/>
            <person name="Renner T."/>
            <person name="Rombauts S."/>
            <person name="Rushton P."/>
            <person name="Sanderfoot A."/>
            <person name="Schween G."/>
            <person name="Shiu S.-H."/>
            <person name="Stueber K."/>
            <person name="Theodoulou F.L."/>
            <person name="Tu H."/>
            <person name="Van de Peer Y."/>
            <person name="Verrier P.J."/>
            <person name="Waters E."/>
            <person name="Wood A."/>
            <person name="Yang L."/>
            <person name="Cove D."/>
            <person name="Cuming A."/>
            <person name="Hasebe M."/>
            <person name="Lucas S."/>
            <person name="Mishler D.B."/>
            <person name="Reski R."/>
            <person name="Grigoriev I."/>
            <person name="Quatrano R.S."/>
            <person name="Boore J.L."/>
        </authorList>
    </citation>
    <scope>NUCLEOTIDE SEQUENCE [LARGE SCALE GENOMIC DNA]</scope>
    <source>
        <strain evidence="8 9">cv. Gransden 2004</strain>
    </source>
</reference>
<dbReference type="InterPro" id="IPR020818">
    <property type="entry name" value="Chaperonin_GroES"/>
</dbReference>
<organism evidence="7">
    <name type="scientific">Physcomitrium patens</name>
    <name type="common">Spreading-leaved earth moss</name>
    <name type="synonym">Physcomitrella patens</name>
    <dbReference type="NCBI Taxonomy" id="3218"/>
    <lineage>
        <taxon>Eukaryota</taxon>
        <taxon>Viridiplantae</taxon>
        <taxon>Streptophyta</taxon>
        <taxon>Embryophyta</taxon>
        <taxon>Bryophyta</taxon>
        <taxon>Bryophytina</taxon>
        <taxon>Bryopsida</taxon>
        <taxon>Funariidae</taxon>
        <taxon>Funariales</taxon>
        <taxon>Funariaceae</taxon>
        <taxon>Physcomitrium</taxon>
    </lineage>
</organism>
<protein>
    <recommendedName>
        <fullName evidence="5">Protein groES</fullName>
    </recommendedName>
</protein>
<evidence type="ECO:0000256" key="2">
    <source>
        <dbReference type="ARBA" id="ARBA00023186"/>
    </source>
</evidence>
<evidence type="ECO:0000256" key="5">
    <source>
        <dbReference type="ARBA" id="ARBA00083733"/>
    </source>
</evidence>
<dbReference type="PANTHER" id="PTHR10772:SF0">
    <property type="entry name" value="10 KDA HEAT SHOCK PROTEIN, MITOCHONDRIAL"/>
    <property type="match status" value="1"/>
</dbReference>
<dbReference type="GeneID" id="112290075"/>
<dbReference type="AlphaFoldDB" id="A9T2E1"/>
<dbReference type="RefSeq" id="XP_024391810.1">
    <property type="nucleotide sequence ID" value="XM_024536042.2"/>
</dbReference>
<evidence type="ECO:0000256" key="4">
    <source>
        <dbReference type="ARBA" id="ARBA00062160"/>
    </source>
</evidence>
<dbReference type="FunFam" id="2.30.33.40:FF:000002">
    <property type="entry name" value="10 kDa chaperonin, mitochondrial"/>
    <property type="match status" value="1"/>
</dbReference>
<dbReference type="PRINTS" id="PR00297">
    <property type="entry name" value="CHAPERONIN10"/>
</dbReference>
<dbReference type="STRING" id="3218.A9T2E1"/>
<dbReference type="PROSITE" id="PS00681">
    <property type="entry name" value="CHAPERONINS_CPN10"/>
    <property type="match status" value="1"/>
</dbReference>
<proteinExistence type="inferred from homology"/>
<dbReference type="GO" id="GO:0005524">
    <property type="term" value="F:ATP binding"/>
    <property type="evidence" value="ECO:0007669"/>
    <property type="project" value="InterPro"/>
</dbReference>
<keyword evidence="9" id="KW-1185">Reference proteome</keyword>
<reference evidence="8" key="3">
    <citation type="submission" date="2020-12" db="UniProtKB">
        <authorList>
            <consortium name="EnsemblPlants"/>
        </authorList>
    </citation>
    <scope>IDENTIFICATION</scope>
</reference>
<dbReference type="SUPFAM" id="SSF50129">
    <property type="entry name" value="GroES-like"/>
    <property type="match status" value="1"/>
</dbReference>
<dbReference type="EMBL" id="ABEU02000012">
    <property type="protein sequence ID" value="PNR44357.1"/>
    <property type="molecule type" value="Genomic_DNA"/>
</dbReference>
<evidence type="ECO:0000256" key="6">
    <source>
        <dbReference type="RuleBase" id="RU003479"/>
    </source>
</evidence>
<evidence type="ECO:0000313" key="9">
    <source>
        <dbReference type="Proteomes" id="UP000006727"/>
    </source>
</evidence>
<dbReference type="EnsemblPlants" id="Pp3c12_25160V3.2">
    <property type="protein sequence ID" value="Pp3c12_25160V3.2"/>
    <property type="gene ID" value="Pp3c12_25160"/>
</dbReference>
<dbReference type="Proteomes" id="UP000006727">
    <property type="component" value="Chromosome 12"/>
</dbReference>
<dbReference type="Gramene" id="Pp3c12_25160V3.2">
    <property type="protein sequence ID" value="Pp3c12_25160V3.2"/>
    <property type="gene ID" value="Pp3c12_25160"/>
</dbReference>
<dbReference type="GO" id="GO:0051087">
    <property type="term" value="F:protein-folding chaperone binding"/>
    <property type="evidence" value="ECO:0000318"/>
    <property type="project" value="GO_Central"/>
</dbReference>
<gene>
    <name evidence="8" type="primary">LOC112290075</name>
    <name evidence="7" type="ORF">PHYPA_016741</name>
</gene>
<sequence>MSQLVSAARRLKPLLDRVLVEKVVPPTVSAGGILLPETTTKVNSGVVVATGPGAKSKDGTLIPCDVKSGDTVLLPEYGGTPVKLQGQEGKEFLLYRNDDLLGVLQD</sequence>
<dbReference type="GO" id="GO:0051082">
    <property type="term" value="F:unfolded protein binding"/>
    <property type="evidence" value="ECO:0000318"/>
    <property type="project" value="GO_Central"/>
</dbReference>
<dbReference type="OrthoDB" id="184876at2759"/>
<dbReference type="OMA" id="EDFLIMR"/>
<dbReference type="EnsemblPlants" id="Pp3c12_25160V3.1">
    <property type="protein sequence ID" value="Pp3c12_25160V3.1"/>
    <property type="gene ID" value="Pp3c12_25160"/>
</dbReference>
<comment type="subunit">
    <text evidence="4">Forms stable complexes with CPN60 in the presence of ATP.</text>
</comment>
<dbReference type="HOGENOM" id="CLU_132825_0_2_1"/>
<dbReference type="Gene3D" id="2.30.33.40">
    <property type="entry name" value="GroES chaperonin"/>
    <property type="match status" value="1"/>
</dbReference>
<evidence type="ECO:0000313" key="7">
    <source>
        <dbReference type="EMBL" id="PNR44357.1"/>
    </source>
</evidence>
<dbReference type="SMART" id="SM00883">
    <property type="entry name" value="Cpn10"/>
    <property type="match status" value="1"/>
</dbReference>
<dbReference type="PANTHER" id="PTHR10772">
    <property type="entry name" value="10 KDA HEAT SHOCK PROTEIN"/>
    <property type="match status" value="1"/>
</dbReference>
<evidence type="ECO:0000256" key="3">
    <source>
        <dbReference type="ARBA" id="ARBA00053355"/>
    </source>
</evidence>
<evidence type="ECO:0000313" key="8">
    <source>
        <dbReference type="EnsemblPlants" id="Pp3c12_25160V3.1"/>
    </source>
</evidence>
<dbReference type="GO" id="GO:0046872">
    <property type="term" value="F:metal ion binding"/>
    <property type="evidence" value="ECO:0000318"/>
    <property type="project" value="GO_Central"/>
</dbReference>
<dbReference type="PaxDb" id="3218-PP1S155_1V6.1"/>
<comment type="function">
    <text evidence="3">Seems to function only as a co-chaperone, along with cpn60, and in certain cases is essential for the discharge of biologically active proteins from cpn60.</text>
</comment>
<dbReference type="GO" id="GO:0044183">
    <property type="term" value="F:protein folding chaperone"/>
    <property type="evidence" value="ECO:0007669"/>
    <property type="project" value="InterPro"/>
</dbReference>
<dbReference type="Gramene" id="Pp3c12_25160V3.1">
    <property type="protein sequence ID" value="Pp3c12_25160V3.1"/>
    <property type="gene ID" value="Pp3c12_25160"/>
</dbReference>
<evidence type="ECO:0000256" key="1">
    <source>
        <dbReference type="ARBA" id="ARBA00006975"/>
    </source>
</evidence>
<name>A9T2E1_PHYPA</name>
<dbReference type="Pfam" id="PF00166">
    <property type="entry name" value="Cpn10"/>
    <property type="match status" value="1"/>
</dbReference>
<dbReference type="InterPro" id="IPR037124">
    <property type="entry name" value="Chaperonin_GroES_sf"/>
</dbReference>
<dbReference type="GO" id="GO:0005739">
    <property type="term" value="C:mitochondrion"/>
    <property type="evidence" value="ECO:0000318"/>
    <property type="project" value="GO_Central"/>
</dbReference>
<comment type="similarity">
    <text evidence="1 6">Belongs to the GroES chaperonin family.</text>
</comment>